<dbReference type="AlphaFoldDB" id="A0A2Z6IBY9"/>
<dbReference type="KEGG" id="sutt:SUTMEG_17030"/>
<reference evidence="3 4" key="1">
    <citation type="journal article" date="2018" name="Int. J. Syst. Evol. Microbiol.">
        <title>Mesosutterella multiformis gen. nov., sp. nov., a member of the family Sutterellaceae and Sutterella megalosphaeroides sp. nov., isolated from human faeces.</title>
        <authorList>
            <person name="Sakamoto M."/>
            <person name="Ikeyama N."/>
            <person name="Kunihiro T."/>
            <person name="Iino T."/>
            <person name="Yuki M."/>
            <person name="Ohkuma M."/>
        </authorList>
    </citation>
    <scope>NUCLEOTIDE SEQUENCE [LARGE SCALE GENOMIC DNA]</scope>
    <source>
        <strain evidence="3 4">6FBBBH3</strain>
    </source>
</reference>
<evidence type="ECO:0000256" key="1">
    <source>
        <dbReference type="SAM" id="MobiDB-lite"/>
    </source>
</evidence>
<dbReference type="InterPro" id="IPR032774">
    <property type="entry name" value="WG_beta_rep"/>
</dbReference>
<keyword evidence="4" id="KW-1185">Reference proteome</keyword>
<dbReference type="PROSITE" id="PS51257">
    <property type="entry name" value="PROKAR_LIPOPROTEIN"/>
    <property type="match status" value="1"/>
</dbReference>
<keyword evidence="2" id="KW-0732">Signal</keyword>
<organism evidence="3 4">
    <name type="scientific">Sutterella megalosphaeroides</name>
    <dbReference type="NCBI Taxonomy" id="2494234"/>
    <lineage>
        <taxon>Bacteria</taxon>
        <taxon>Pseudomonadati</taxon>
        <taxon>Pseudomonadota</taxon>
        <taxon>Betaproteobacteria</taxon>
        <taxon>Burkholderiales</taxon>
        <taxon>Sutterellaceae</taxon>
        <taxon>Sutterella</taxon>
    </lineage>
</organism>
<evidence type="ECO:0008006" key="5">
    <source>
        <dbReference type="Google" id="ProtNLM"/>
    </source>
</evidence>
<feature type="chain" id="PRO_5016255950" description="WG repeat-containing protein" evidence="2">
    <location>
        <begin position="28"/>
        <end position="149"/>
    </location>
</feature>
<sequence length="149" mass="15810">MRAACPRTLLRSAAVLFPAAALLAGCAAEPQELRVMRYDNGPDIPSEGLVRVLDGAGRLGYADASGRVVIAPRFAFGYPFREGRALVTFEGREEAVPGSGGELHVWKSPTWFCIDTSGSPAACPKTRASDAGRIPDPIPEVGTDVEDRP</sequence>
<feature type="signal peptide" evidence="2">
    <location>
        <begin position="1"/>
        <end position="27"/>
    </location>
</feature>
<proteinExistence type="predicted"/>
<feature type="region of interest" description="Disordered" evidence="1">
    <location>
        <begin position="124"/>
        <end position="149"/>
    </location>
</feature>
<dbReference type="Proteomes" id="UP000271003">
    <property type="component" value="Chromosome"/>
</dbReference>
<dbReference type="Pfam" id="PF14903">
    <property type="entry name" value="WG_beta_rep"/>
    <property type="match status" value="1"/>
</dbReference>
<dbReference type="RefSeq" id="WP_179950555.1">
    <property type="nucleotide sequence ID" value="NZ_AP018786.1"/>
</dbReference>
<gene>
    <name evidence="3" type="ORF">SUTMEG_17030</name>
</gene>
<evidence type="ECO:0000313" key="4">
    <source>
        <dbReference type="Proteomes" id="UP000271003"/>
    </source>
</evidence>
<evidence type="ECO:0000256" key="2">
    <source>
        <dbReference type="SAM" id="SignalP"/>
    </source>
</evidence>
<accession>A0A2Z6IBY9</accession>
<dbReference type="EMBL" id="AP018786">
    <property type="protein sequence ID" value="BBF23812.1"/>
    <property type="molecule type" value="Genomic_DNA"/>
</dbReference>
<evidence type="ECO:0000313" key="3">
    <source>
        <dbReference type="EMBL" id="BBF23812.1"/>
    </source>
</evidence>
<protein>
    <recommendedName>
        <fullName evidence="5">WG repeat-containing protein</fullName>
    </recommendedName>
</protein>
<name>A0A2Z6IBY9_9BURK</name>